<sequence length="346" mass="40111">MAQFFPEHAVFIDPSSEHFLGDRLFDASNALLNRDGTLQPFVRLREQLMARGIPVHTADALREGRVVAKQNHYWSMGLLNGYQPLQGRDDIRFRGFFLFEPPLVAPKTYSALPEISQQFESVLLHNTIGDGYSLKGVDIDKLEKLDWPQPYESEIPGTWSRTDRQNKLVVIAGNHNPRFRRPEFYSKRIEAVAQLGKRDVIDLYGRGWDRRWSRQSAWLPYWLHYRALMKAYRGSCESKFDVLANYRFSLCFENMPMTGYLTEKIFDCFYAGTVPIYWGAPDIDSLVPAEAFVDMRHYAGYDEVCDAVLGMSDARWQEMREAGRQFLRTSGRSRYFNSLLHTCGQL</sequence>
<dbReference type="OrthoDB" id="9791032at2"/>
<evidence type="ECO:0000256" key="2">
    <source>
        <dbReference type="ARBA" id="ARBA00022676"/>
    </source>
</evidence>
<gene>
    <name evidence="5" type="primary">fucT</name>
    <name evidence="5" type="ORF">PCO31110_01194</name>
</gene>
<dbReference type="InterPro" id="IPR055270">
    <property type="entry name" value="Glyco_tran_10_C"/>
</dbReference>
<feature type="domain" description="Fucosyltransferase C-terminal" evidence="4">
    <location>
        <begin position="186"/>
        <end position="309"/>
    </location>
</feature>
<evidence type="ECO:0000259" key="4">
    <source>
        <dbReference type="Pfam" id="PF00852"/>
    </source>
</evidence>
<dbReference type="EC" id="2.4.1.152" evidence="5"/>
<organism evidence="5 6">
    <name type="scientific">Pandoraea communis</name>
    <dbReference type="NCBI Taxonomy" id="2508297"/>
    <lineage>
        <taxon>Bacteria</taxon>
        <taxon>Pseudomonadati</taxon>
        <taxon>Pseudomonadota</taxon>
        <taxon>Betaproteobacteria</taxon>
        <taxon>Burkholderiales</taxon>
        <taxon>Burkholderiaceae</taxon>
        <taxon>Pandoraea</taxon>
    </lineage>
</organism>
<protein>
    <submittedName>
        <fullName evidence="5">Alpha-(1,3)-fucosyltransferase FucT</fullName>
        <ecNumber evidence="5">2.4.1.152</ecNumber>
    </submittedName>
</protein>
<dbReference type="Gene3D" id="3.40.50.11660">
    <property type="entry name" value="Glycosyl transferase family 10, C-terminal domain"/>
    <property type="match status" value="1"/>
</dbReference>
<dbReference type="InterPro" id="IPR001503">
    <property type="entry name" value="Glyco_trans_10"/>
</dbReference>
<dbReference type="PANTHER" id="PTHR11929:SF194">
    <property type="entry name" value="ALPHA-(1,3)-FUCOSYLTRANSFERASE 10"/>
    <property type="match status" value="1"/>
</dbReference>
<evidence type="ECO:0000256" key="1">
    <source>
        <dbReference type="ARBA" id="ARBA00008919"/>
    </source>
</evidence>
<keyword evidence="2 5" id="KW-0328">Glycosyltransferase</keyword>
<dbReference type="EMBL" id="CABPSJ010000001">
    <property type="protein sequence ID" value="VVD82241.1"/>
    <property type="molecule type" value="Genomic_DNA"/>
</dbReference>
<comment type="similarity">
    <text evidence="1">Belongs to the glycosyltransferase 10 family.</text>
</comment>
<evidence type="ECO:0000256" key="3">
    <source>
        <dbReference type="ARBA" id="ARBA00022679"/>
    </source>
</evidence>
<dbReference type="RefSeq" id="WP_010807633.1">
    <property type="nucleotide sequence ID" value="NZ_CABPSJ010000001.1"/>
</dbReference>
<keyword evidence="3 5" id="KW-0808">Transferase</keyword>
<dbReference type="Proteomes" id="UP000337189">
    <property type="component" value="Unassembled WGS sequence"/>
</dbReference>
<dbReference type="InterPro" id="IPR038577">
    <property type="entry name" value="GT10-like_C_sf"/>
</dbReference>
<proteinExistence type="inferred from homology"/>
<dbReference type="AlphaFoldDB" id="A0A5E4T498"/>
<dbReference type="Pfam" id="PF00852">
    <property type="entry name" value="Glyco_transf_10"/>
    <property type="match status" value="1"/>
</dbReference>
<reference evidence="5 6" key="1">
    <citation type="submission" date="2019-08" db="EMBL/GenBank/DDBJ databases">
        <authorList>
            <person name="Peeters C."/>
        </authorList>
    </citation>
    <scope>NUCLEOTIDE SEQUENCE [LARGE SCALE GENOMIC DNA]</scope>
    <source>
        <strain evidence="5 6">LMG 31110</strain>
    </source>
</reference>
<evidence type="ECO:0000313" key="5">
    <source>
        <dbReference type="EMBL" id="VVD82241.1"/>
    </source>
</evidence>
<accession>A0A5E4T498</accession>
<dbReference type="PANTHER" id="PTHR11929">
    <property type="entry name" value="ALPHA- 1,3 -FUCOSYLTRANSFERASE"/>
    <property type="match status" value="1"/>
</dbReference>
<evidence type="ECO:0000313" key="6">
    <source>
        <dbReference type="Proteomes" id="UP000337189"/>
    </source>
</evidence>
<name>A0A5E4T498_9BURK</name>
<dbReference type="SUPFAM" id="SSF53756">
    <property type="entry name" value="UDP-Glycosyltransferase/glycogen phosphorylase"/>
    <property type="match status" value="1"/>
</dbReference>
<dbReference type="GO" id="GO:0016020">
    <property type="term" value="C:membrane"/>
    <property type="evidence" value="ECO:0007669"/>
    <property type="project" value="InterPro"/>
</dbReference>
<dbReference type="GO" id="GO:0017083">
    <property type="term" value="F:4-galactosyl-N-acetylglucosaminide 3-alpha-L-fucosyltransferase activity"/>
    <property type="evidence" value="ECO:0007669"/>
    <property type="project" value="UniProtKB-EC"/>
</dbReference>